<comment type="subcellular location">
    <subcellularLocation>
        <location evidence="1">Nucleus</location>
    </subcellularLocation>
</comment>
<dbReference type="Gene3D" id="1.10.10.60">
    <property type="entry name" value="Homeodomain-like"/>
    <property type="match status" value="1"/>
</dbReference>
<dbReference type="PANTHER" id="PTHR12802:SF174">
    <property type="entry name" value="LATE ELONGATED HYPOCOTYL-LIKE PROTEIN"/>
    <property type="match status" value="1"/>
</dbReference>
<comment type="caution">
    <text evidence="5">The sequence shown here is derived from an EMBL/GenBank/DDBJ whole genome shotgun (WGS) entry which is preliminary data.</text>
</comment>
<feature type="region of interest" description="Disordered" evidence="3">
    <location>
        <begin position="101"/>
        <end position="129"/>
    </location>
</feature>
<keyword evidence="2" id="KW-0539">Nucleus</keyword>
<evidence type="ECO:0000256" key="1">
    <source>
        <dbReference type="ARBA" id="ARBA00004123"/>
    </source>
</evidence>
<feature type="domain" description="HTH myb-type" evidence="4">
    <location>
        <begin position="10"/>
        <end position="37"/>
    </location>
</feature>
<evidence type="ECO:0000313" key="5">
    <source>
        <dbReference type="EMBL" id="KAL2461417.1"/>
    </source>
</evidence>
<dbReference type="Proteomes" id="UP001604336">
    <property type="component" value="Unassembled WGS sequence"/>
</dbReference>
<dbReference type="GO" id="GO:0005634">
    <property type="term" value="C:nucleus"/>
    <property type="evidence" value="ECO:0007669"/>
    <property type="project" value="UniProtKB-SubCell"/>
</dbReference>
<feature type="region of interest" description="Disordered" evidence="3">
    <location>
        <begin position="50"/>
        <end position="83"/>
    </location>
</feature>
<dbReference type="EMBL" id="JBFOLK010000014">
    <property type="protein sequence ID" value="KAL2461417.1"/>
    <property type="molecule type" value="Genomic_DNA"/>
</dbReference>
<feature type="compositionally biased region" description="Basic and acidic residues" evidence="3">
    <location>
        <begin position="182"/>
        <end position="197"/>
    </location>
</feature>
<dbReference type="InterPro" id="IPR009057">
    <property type="entry name" value="Homeodomain-like_sf"/>
</dbReference>
<dbReference type="PANTHER" id="PTHR12802">
    <property type="entry name" value="SWI/SNF COMPLEX-RELATED"/>
    <property type="match status" value="1"/>
</dbReference>
<sequence length="291" mass="32418">MLLSSMDVPWQRIEEHVGTKTAVQIRSHAQKFFTKLEKEALIKGVPIGHTLDIEIPPPRPKKKPSNPYPRKTSAEAPTLQTELKDGKMSISVSSLHVRKTTLDLEKEPVPDEKHGDDGKMGNTKQYQDEDSCSEAVTLLKTVPCTSPSSTNKSSLTASVAPRNSYSEFLLISKEASNEDETTESHITIEQKRHQQDKFDNSKLSRDYGLCNTSNFGNSQLSHERSVQGKGTVELNHSENIDAFPNNDVQASQNYPRHVAVQILDGSIGMNTQNISPDIQYPEPMIHQTNGR</sequence>
<organism evidence="5 6">
    <name type="scientific">Abeliophyllum distichum</name>
    <dbReference type="NCBI Taxonomy" id="126358"/>
    <lineage>
        <taxon>Eukaryota</taxon>
        <taxon>Viridiplantae</taxon>
        <taxon>Streptophyta</taxon>
        <taxon>Embryophyta</taxon>
        <taxon>Tracheophyta</taxon>
        <taxon>Spermatophyta</taxon>
        <taxon>Magnoliopsida</taxon>
        <taxon>eudicotyledons</taxon>
        <taxon>Gunneridae</taxon>
        <taxon>Pentapetalae</taxon>
        <taxon>asterids</taxon>
        <taxon>lamiids</taxon>
        <taxon>Lamiales</taxon>
        <taxon>Oleaceae</taxon>
        <taxon>Forsythieae</taxon>
        <taxon>Abeliophyllum</taxon>
    </lineage>
</organism>
<evidence type="ECO:0000256" key="3">
    <source>
        <dbReference type="SAM" id="MobiDB-lite"/>
    </source>
</evidence>
<gene>
    <name evidence="5" type="ORF">Adt_44837</name>
</gene>
<reference evidence="6" key="1">
    <citation type="submission" date="2024-07" db="EMBL/GenBank/DDBJ databases">
        <title>Two chromosome-level genome assemblies of Korean endemic species Abeliophyllum distichum and Forsythia ovata (Oleaceae).</title>
        <authorList>
            <person name="Jang H."/>
        </authorList>
    </citation>
    <scope>NUCLEOTIDE SEQUENCE [LARGE SCALE GENOMIC DNA]</scope>
</reference>
<name>A0ABD1PBZ4_9LAMI</name>
<accession>A0ABD1PBZ4</accession>
<dbReference type="PROSITE" id="PS51294">
    <property type="entry name" value="HTH_MYB"/>
    <property type="match status" value="1"/>
</dbReference>
<dbReference type="SUPFAM" id="SSF46689">
    <property type="entry name" value="Homeodomain-like"/>
    <property type="match status" value="1"/>
</dbReference>
<evidence type="ECO:0000256" key="2">
    <source>
        <dbReference type="ARBA" id="ARBA00023242"/>
    </source>
</evidence>
<feature type="region of interest" description="Disordered" evidence="3">
    <location>
        <begin position="176"/>
        <end position="197"/>
    </location>
</feature>
<evidence type="ECO:0000313" key="6">
    <source>
        <dbReference type="Proteomes" id="UP001604336"/>
    </source>
</evidence>
<protein>
    <submittedName>
        <fullName evidence="5">HTH myb-type domain-containing protein</fullName>
    </submittedName>
</protein>
<dbReference type="InterPro" id="IPR017930">
    <property type="entry name" value="Myb_dom"/>
</dbReference>
<dbReference type="AlphaFoldDB" id="A0ABD1PBZ4"/>
<evidence type="ECO:0000259" key="4">
    <source>
        <dbReference type="PROSITE" id="PS51294"/>
    </source>
</evidence>
<keyword evidence="6" id="KW-1185">Reference proteome</keyword>
<proteinExistence type="predicted"/>
<feature type="compositionally biased region" description="Basic and acidic residues" evidence="3">
    <location>
        <begin position="101"/>
        <end position="119"/>
    </location>
</feature>